<dbReference type="Gene3D" id="3.30.565.10">
    <property type="entry name" value="Histidine kinase-like ATPase, C-terminal domain"/>
    <property type="match status" value="1"/>
</dbReference>
<sequence length="460" mass="52039">MQKPDDMLAVAQVLYEQLQELGFTDIRNAIIDVHNDDDETFWDYDYSEEMSGSITLLSYKNDPALEKQYRKIIATTNGFYEEIIKGKDLKEYAKMRIRNGEKDDPRLWNIDLLSYYLYSFGNGVIGISNFGLLTEKQKDILSRFRNVFTFAYKRYQDLKQAALDFKNLEKAKKSAEKALSELQETQEQLIQSEKMASLGELTAGIAHEIQNPLNFVNNFSEVSQELIDEIDEEIANGDMNEVKLLLTDIKQNLEKINHHGKRADGIVKGMLQHSRKSTAEKEPTDINKLADEYLRLAYHGLRAKDKSFNATLETNFDETIEKVNVIPQDIGRVLLNLITNAFYACAERSRSACNEKKKSDKEIDYRPTVSICTMQNSPLKGGKGGITISVKDNGNGIPKHVVDKIFQPFFTTKPTGQGTGLGLSMSYDIITKGHGGELKVSTQENKGTTFTIIIPKPQAQ</sequence>
<dbReference type="InterPro" id="IPR003661">
    <property type="entry name" value="HisK_dim/P_dom"/>
</dbReference>
<protein>
    <recommendedName>
        <fullName evidence="2">histidine kinase</fullName>
        <ecNumber evidence="2">2.7.13.3</ecNumber>
    </recommendedName>
</protein>
<dbReference type="InterPro" id="IPR003594">
    <property type="entry name" value="HATPase_dom"/>
</dbReference>
<dbReference type="SMART" id="SM00387">
    <property type="entry name" value="HATPase_c"/>
    <property type="match status" value="1"/>
</dbReference>
<evidence type="ECO:0000256" key="2">
    <source>
        <dbReference type="ARBA" id="ARBA00012438"/>
    </source>
</evidence>
<dbReference type="PROSITE" id="PS50109">
    <property type="entry name" value="HIS_KIN"/>
    <property type="match status" value="1"/>
</dbReference>
<evidence type="ECO:0000256" key="4">
    <source>
        <dbReference type="SAM" id="Coils"/>
    </source>
</evidence>
<evidence type="ECO:0000256" key="3">
    <source>
        <dbReference type="ARBA" id="ARBA00022553"/>
    </source>
</evidence>
<dbReference type="PANTHER" id="PTHR43065">
    <property type="entry name" value="SENSOR HISTIDINE KINASE"/>
    <property type="match status" value="1"/>
</dbReference>
<name>A0A2U0I648_9FLAO</name>
<evidence type="ECO:0000313" key="6">
    <source>
        <dbReference type="EMBL" id="PVW16581.1"/>
    </source>
</evidence>
<keyword evidence="3" id="KW-0597">Phosphoprotein</keyword>
<dbReference type="SUPFAM" id="SSF47384">
    <property type="entry name" value="Homodimeric domain of signal transducing histidine kinase"/>
    <property type="match status" value="1"/>
</dbReference>
<comment type="catalytic activity">
    <reaction evidence="1">
        <text>ATP + protein L-histidine = ADP + protein N-phospho-L-histidine.</text>
        <dbReference type="EC" id="2.7.13.3"/>
    </reaction>
</comment>
<dbReference type="InterPro" id="IPR036097">
    <property type="entry name" value="HisK_dim/P_sf"/>
</dbReference>
<keyword evidence="4" id="KW-0175">Coiled coil</keyword>
<dbReference type="EMBL" id="QEHR01000002">
    <property type="protein sequence ID" value="PVW16581.1"/>
    <property type="molecule type" value="Genomic_DNA"/>
</dbReference>
<dbReference type="EC" id="2.7.13.3" evidence="2"/>
<proteinExistence type="predicted"/>
<dbReference type="Proteomes" id="UP000245962">
    <property type="component" value="Unassembled WGS sequence"/>
</dbReference>
<dbReference type="InterPro" id="IPR036890">
    <property type="entry name" value="HATPase_C_sf"/>
</dbReference>
<accession>A0A2U0I648</accession>
<organism evidence="6 7">
    <name type="scientific">Marixanthomonas spongiae</name>
    <dbReference type="NCBI Taxonomy" id="2174845"/>
    <lineage>
        <taxon>Bacteria</taxon>
        <taxon>Pseudomonadati</taxon>
        <taxon>Bacteroidota</taxon>
        <taxon>Flavobacteriia</taxon>
        <taxon>Flavobacteriales</taxon>
        <taxon>Flavobacteriaceae</taxon>
        <taxon>Marixanthomonas</taxon>
    </lineage>
</organism>
<evidence type="ECO:0000256" key="1">
    <source>
        <dbReference type="ARBA" id="ARBA00000085"/>
    </source>
</evidence>
<keyword evidence="7" id="KW-1185">Reference proteome</keyword>
<dbReference type="Pfam" id="PF00512">
    <property type="entry name" value="HisKA"/>
    <property type="match status" value="1"/>
</dbReference>
<evidence type="ECO:0000259" key="5">
    <source>
        <dbReference type="PROSITE" id="PS50109"/>
    </source>
</evidence>
<evidence type="ECO:0000313" key="7">
    <source>
        <dbReference type="Proteomes" id="UP000245962"/>
    </source>
</evidence>
<dbReference type="OrthoDB" id="1931120at2"/>
<dbReference type="SUPFAM" id="SSF55874">
    <property type="entry name" value="ATPase domain of HSP90 chaperone/DNA topoisomerase II/histidine kinase"/>
    <property type="match status" value="1"/>
</dbReference>
<dbReference type="SMART" id="SM00388">
    <property type="entry name" value="HisKA"/>
    <property type="match status" value="1"/>
</dbReference>
<dbReference type="PRINTS" id="PR00344">
    <property type="entry name" value="BCTRLSENSOR"/>
</dbReference>
<dbReference type="Pfam" id="PF02518">
    <property type="entry name" value="HATPase_c"/>
    <property type="match status" value="1"/>
</dbReference>
<feature type="domain" description="Histidine kinase" evidence="5">
    <location>
        <begin position="204"/>
        <end position="458"/>
    </location>
</feature>
<dbReference type="InterPro" id="IPR004358">
    <property type="entry name" value="Sig_transdc_His_kin-like_C"/>
</dbReference>
<dbReference type="PANTHER" id="PTHR43065:SF42">
    <property type="entry name" value="TWO-COMPONENT SENSOR PPRA"/>
    <property type="match status" value="1"/>
</dbReference>
<dbReference type="CDD" id="cd00082">
    <property type="entry name" value="HisKA"/>
    <property type="match status" value="1"/>
</dbReference>
<comment type="caution">
    <text evidence="6">The sequence shown here is derived from an EMBL/GenBank/DDBJ whole genome shotgun (WGS) entry which is preliminary data.</text>
</comment>
<dbReference type="GO" id="GO:0000155">
    <property type="term" value="F:phosphorelay sensor kinase activity"/>
    <property type="evidence" value="ECO:0007669"/>
    <property type="project" value="InterPro"/>
</dbReference>
<gene>
    <name evidence="6" type="ORF">DDV96_04345</name>
</gene>
<dbReference type="AlphaFoldDB" id="A0A2U0I648"/>
<dbReference type="InterPro" id="IPR005467">
    <property type="entry name" value="His_kinase_dom"/>
</dbReference>
<feature type="coiled-coil region" evidence="4">
    <location>
        <begin position="158"/>
        <end position="195"/>
    </location>
</feature>
<reference evidence="6 7" key="1">
    <citation type="submission" date="2018-04" db="EMBL/GenBank/DDBJ databases">
        <title>Marixanthomonas spongiae HN-E44 sp. nov., isolated from a marine sponge.</title>
        <authorList>
            <person name="Luo L."/>
            <person name="Zhuang L."/>
        </authorList>
    </citation>
    <scope>NUCLEOTIDE SEQUENCE [LARGE SCALE GENOMIC DNA]</scope>
    <source>
        <strain evidence="6 7">HN-E44</strain>
    </source>
</reference>
<dbReference type="Gene3D" id="1.10.287.130">
    <property type="match status" value="1"/>
</dbReference>